<name>J4H519_9APHY</name>
<proteinExistence type="predicted"/>
<sequence length="261" mass="28472">MPMQPLQTRSSLSAVSETGQHPPASINSQLHLYSSRGHCFDSNAHIQDGSMLEVTNGYTSHLRRTTSGDAISSFQSSSGFNETKNTPIRNLFNPSTHAARPTSNVFAHTHSTTEQIQTPGQSQTFIESPRSETTHYYAPAHYRQHLIIPDPATVGISHRSDGHQVELAEGRPIPQGDFSPHSHANIGDTSLPAHVASVKPLSASDCRGSHIHPSSAATYPPQRIPCSWSTCRVLLDDVSIGGFRRHLLAFHKAEAVSEFKK</sequence>
<gene>
    <name evidence="2" type="ORF">FIBRA_08210</name>
</gene>
<keyword evidence="3" id="KW-1185">Reference proteome</keyword>
<reference evidence="2 3" key="1">
    <citation type="journal article" date="2012" name="Appl. Environ. Microbiol.">
        <title>Short-read sequencing for genomic analysis of the brown rot fungus Fibroporia radiculosa.</title>
        <authorList>
            <person name="Tang J.D."/>
            <person name="Perkins A.D."/>
            <person name="Sonstegard T.S."/>
            <person name="Schroeder S.G."/>
            <person name="Burgess S.C."/>
            <person name="Diehl S.V."/>
        </authorList>
    </citation>
    <scope>NUCLEOTIDE SEQUENCE [LARGE SCALE GENOMIC DNA]</scope>
    <source>
        <strain evidence="2 3">TFFH 294</strain>
    </source>
</reference>
<evidence type="ECO:0000313" key="2">
    <source>
        <dbReference type="EMBL" id="CCM05969.1"/>
    </source>
</evidence>
<feature type="region of interest" description="Disordered" evidence="1">
    <location>
        <begin position="1"/>
        <end position="27"/>
    </location>
</feature>
<accession>J4H519</accession>
<dbReference type="InParanoid" id="J4H519"/>
<dbReference type="HOGENOM" id="CLU_1065728_0_0_1"/>
<dbReference type="AlphaFoldDB" id="J4H519"/>
<dbReference type="GeneID" id="24100880"/>
<organism evidence="2 3">
    <name type="scientific">Fibroporia radiculosa</name>
    <dbReference type="NCBI Taxonomy" id="599839"/>
    <lineage>
        <taxon>Eukaryota</taxon>
        <taxon>Fungi</taxon>
        <taxon>Dikarya</taxon>
        <taxon>Basidiomycota</taxon>
        <taxon>Agaricomycotina</taxon>
        <taxon>Agaricomycetes</taxon>
        <taxon>Polyporales</taxon>
        <taxon>Fibroporiaceae</taxon>
        <taxon>Fibroporia</taxon>
    </lineage>
</organism>
<evidence type="ECO:0000256" key="1">
    <source>
        <dbReference type="SAM" id="MobiDB-lite"/>
    </source>
</evidence>
<dbReference type="Proteomes" id="UP000006352">
    <property type="component" value="Unassembled WGS sequence"/>
</dbReference>
<evidence type="ECO:0000313" key="3">
    <source>
        <dbReference type="Proteomes" id="UP000006352"/>
    </source>
</evidence>
<protein>
    <submittedName>
        <fullName evidence="2">Uncharacterized protein</fullName>
    </submittedName>
</protein>
<dbReference type="EMBL" id="HE797217">
    <property type="protein sequence ID" value="CCM05969.1"/>
    <property type="molecule type" value="Genomic_DNA"/>
</dbReference>
<dbReference type="RefSeq" id="XP_012185252.1">
    <property type="nucleotide sequence ID" value="XM_012329862.1"/>
</dbReference>